<dbReference type="SUPFAM" id="SSF57903">
    <property type="entry name" value="FYVE/PHD zinc finger"/>
    <property type="match status" value="1"/>
</dbReference>
<dbReference type="PANTHER" id="PTHR23164">
    <property type="entry name" value="EARLY ENDOSOME ANTIGEN 1"/>
    <property type="match status" value="1"/>
</dbReference>
<evidence type="ECO:0000313" key="8">
    <source>
        <dbReference type="Proteomes" id="UP000298061"/>
    </source>
</evidence>
<dbReference type="AlphaFoldDB" id="A0A4Y9ZHF5"/>
<keyword evidence="1" id="KW-0479">Metal-binding</keyword>
<keyword evidence="3" id="KW-0862">Zinc</keyword>
<comment type="caution">
    <text evidence="7">The sequence shown here is derived from an EMBL/GenBank/DDBJ whole genome shotgun (WGS) entry which is preliminary data.</text>
</comment>
<dbReference type="InterPro" id="IPR011011">
    <property type="entry name" value="Znf_FYVE_PHD"/>
</dbReference>
<dbReference type="PROSITE" id="PS50178">
    <property type="entry name" value="ZF_FYVE"/>
    <property type="match status" value="1"/>
</dbReference>
<proteinExistence type="predicted"/>
<dbReference type="PANTHER" id="PTHR23164:SF30">
    <property type="entry name" value="EARLY ENDOSOME ANTIGEN 1"/>
    <property type="match status" value="1"/>
</dbReference>
<evidence type="ECO:0000256" key="1">
    <source>
        <dbReference type="ARBA" id="ARBA00022723"/>
    </source>
</evidence>
<dbReference type="EMBL" id="SFCI01003168">
    <property type="protein sequence ID" value="TFY73208.1"/>
    <property type="molecule type" value="Genomic_DNA"/>
</dbReference>
<sequence>MPLRANEHLAVLLPRDLWKPDSHASHCETFLCHERFTLFERRHHCRKCGGIFCAACSTRNTPLLDTTALSFLHPPRNTPLSLYASPSSPLLPARVCDACWDQIHGSPTPRSRASRLPAFIEAAEHARVLPKPILKTSASRSRGSSRSSSVIITPP</sequence>
<dbReference type="OrthoDB" id="660555at2759"/>
<keyword evidence="2 4" id="KW-0863">Zinc-finger</keyword>
<name>A0A4Y9ZHF5_9AGAM</name>
<keyword evidence="8" id="KW-1185">Reference proteome</keyword>
<dbReference type="Gene3D" id="3.30.40.10">
    <property type="entry name" value="Zinc/RING finger domain, C3HC4 (zinc finger)"/>
    <property type="match status" value="1"/>
</dbReference>
<reference evidence="7 8" key="1">
    <citation type="submission" date="2019-02" db="EMBL/GenBank/DDBJ databases">
        <title>Genome sequencing of the rare red list fungi Hericium alpestre (H. flagellum).</title>
        <authorList>
            <person name="Buettner E."/>
            <person name="Kellner H."/>
        </authorList>
    </citation>
    <scope>NUCLEOTIDE SEQUENCE [LARGE SCALE GENOMIC DNA]</scope>
    <source>
        <strain evidence="7 8">DSM 108284</strain>
    </source>
</reference>
<evidence type="ECO:0000256" key="2">
    <source>
        <dbReference type="ARBA" id="ARBA00022771"/>
    </source>
</evidence>
<evidence type="ECO:0000259" key="6">
    <source>
        <dbReference type="PROSITE" id="PS50178"/>
    </source>
</evidence>
<dbReference type="InterPro" id="IPR017455">
    <property type="entry name" value="Znf_FYVE-rel"/>
</dbReference>
<feature type="domain" description="FYVE-type" evidence="6">
    <location>
        <begin position="32"/>
        <end position="104"/>
    </location>
</feature>
<feature type="compositionally biased region" description="Low complexity" evidence="5">
    <location>
        <begin position="137"/>
        <end position="149"/>
    </location>
</feature>
<dbReference type="InterPro" id="IPR013083">
    <property type="entry name" value="Znf_RING/FYVE/PHD"/>
</dbReference>
<dbReference type="InterPro" id="IPR000306">
    <property type="entry name" value="Znf_FYVE"/>
</dbReference>
<dbReference type="SMART" id="SM00064">
    <property type="entry name" value="FYVE"/>
    <property type="match status" value="1"/>
</dbReference>
<dbReference type="Pfam" id="PF01363">
    <property type="entry name" value="FYVE"/>
    <property type="match status" value="1"/>
</dbReference>
<dbReference type="Proteomes" id="UP000298061">
    <property type="component" value="Unassembled WGS sequence"/>
</dbReference>
<feature type="non-terminal residue" evidence="7">
    <location>
        <position position="155"/>
    </location>
</feature>
<accession>A0A4Y9ZHF5</accession>
<evidence type="ECO:0000256" key="4">
    <source>
        <dbReference type="PROSITE-ProRule" id="PRU00091"/>
    </source>
</evidence>
<dbReference type="STRING" id="135208.A0A4Y9ZHF5"/>
<evidence type="ECO:0000256" key="3">
    <source>
        <dbReference type="ARBA" id="ARBA00022833"/>
    </source>
</evidence>
<dbReference type="GO" id="GO:0008270">
    <property type="term" value="F:zinc ion binding"/>
    <property type="evidence" value="ECO:0007669"/>
    <property type="project" value="UniProtKB-KW"/>
</dbReference>
<evidence type="ECO:0000313" key="7">
    <source>
        <dbReference type="EMBL" id="TFY73208.1"/>
    </source>
</evidence>
<evidence type="ECO:0000256" key="5">
    <source>
        <dbReference type="SAM" id="MobiDB-lite"/>
    </source>
</evidence>
<feature type="region of interest" description="Disordered" evidence="5">
    <location>
        <begin position="133"/>
        <end position="155"/>
    </location>
</feature>
<protein>
    <recommendedName>
        <fullName evidence="6">FYVE-type domain-containing protein</fullName>
    </recommendedName>
</protein>
<gene>
    <name evidence="7" type="ORF">EWM64_g10804</name>
</gene>
<organism evidence="7 8">
    <name type="scientific">Hericium alpestre</name>
    <dbReference type="NCBI Taxonomy" id="135208"/>
    <lineage>
        <taxon>Eukaryota</taxon>
        <taxon>Fungi</taxon>
        <taxon>Dikarya</taxon>
        <taxon>Basidiomycota</taxon>
        <taxon>Agaricomycotina</taxon>
        <taxon>Agaricomycetes</taxon>
        <taxon>Russulales</taxon>
        <taxon>Hericiaceae</taxon>
        <taxon>Hericium</taxon>
    </lineage>
</organism>